<evidence type="ECO:0000256" key="1">
    <source>
        <dbReference type="ARBA" id="ARBA00004651"/>
    </source>
</evidence>
<proteinExistence type="predicted"/>
<evidence type="ECO:0000313" key="8">
    <source>
        <dbReference type="EMBL" id="ABU57773.1"/>
    </source>
</evidence>
<evidence type="ECO:0000313" key="9">
    <source>
        <dbReference type="Proteomes" id="UP000000263"/>
    </source>
</evidence>
<gene>
    <name evidence="8" type="ordered locus">Rcas_1681</name>
</gene>
<feature type="transmembrane region" description="Helical" evidence="6">
    <location>
        <begin position="264"/>
        <end position="284"/>
    </location>
</feature>
<evidence type="ECO:0000259" key="7">
    <source>
        <dbReference type="Pfam" id="PF00482"/>
    </source>
</evidence>
<dbReference type="OrthoDB" id="9803381at2"/>
<name>A7NJV3_ROSCS</name>
<evidence type="ECO:0000256" key="2">
    <source>
        <dbReference type="ARBA" id="ARBA00022475"/>
    </source>
</evidence>
<dbReference type="AlphaFoldDB" id="A7NJV3"/>
<dbReference type="eggNOG" id="COG4965">
    <property type="taxonomic scope" value="Bacteria"/>
</dbReference>
<evidence type="ECO:0000256" key="5">
    <source>
        <dbReference type="ARBA" id="ARBA00023136"/>
    </source>
</evidence>
<comment type="subcellular location">
    <subcellularLocation>
        <location evidence="1">Cell membrane</location>
        <topology evidence="1">Multi-pass membrane protein</topology>
    </subcellularLocation>
</comment>
<sequence length="327" mass="35796">MPISADLTRFIAPAAIFVVILAVFALLARRSAGNASYEERLTQFAGRRTDQLQRSAKDQLREIDKVVARGKRGSETQRNLARADLKLTVTEFYAIKLLAAAVGAAVGAFIGRASWEAQLLSGIVGFALFSFFPDLYVGYAAKQRVTKFNAQLGDTINMLANSLRSGYSLLQSMELVSREAPEPTASEYRRVVQEVGLGLRTEDALDNLLKRVPSEDLDLLITAVKIQMESGGNLAQILDTIGHTIRERIRIKGEIAVLTAQGRISAYVITGLPIGLAIFITVINPNYMSPMFSFGMPPEHWCCLPVAGIVMIVIGFFAIMKIVDIEV</sequence>
<dbReference type="PANTHER" id="PTHR35007:SF1">
    <property type="entry name" value="PILUS ASSEMBLY PROTEIN"/>
    <property type="match status" value="1"/>
</dbReference>
<evidence type="ECO:0000256" key="6">
    <source>
        <dbReference type="SAM" id="Phobius"/>
    </source>
</evidence>
<dbReference type="InterPro" id="IPR018076">
    <property type="entry name" value="T2SS_GspF_dom"/>
</dbReference>
<evidence type="ECO:0000256" key="4">
    <source>
        <dbReference type="ARBA" id="ARBA00022989"/>
    </source>
</evidence>
<keyword evidence="2" id="KW-1003">Cell membrane</keyword>
<dbReference type="HOGENOM" id="CLU_064305_0_0_0"/>
<reference evidence="8 9" key="1">
    <citation type="submission" date="2007-08" db="EMBL/GenBank/DDBJ databases">
        <title>Complete sequence of Roseiflexus castenholzii DSM 13941.</title>
        <authorList>
            <consortium name="US DOE Joint Genome Institute"/>
            <person name="Copeland A."/>
            <person name="Lucas S."/>
            <person name="Lapidus A."/>
            <person name="Barry K."/>
            <person name="Glavina del Rio T."/>
            <person name="Dalin E."/>
            <person name="Tice H."/>
            <person name="Pitluck S."/>
            <person name="Thompson L.S."/>
            <person name="Brettin T."/>
            <person name="Bruce D."/>
            <person name="Detter J.C."/>
            <person name="Han C."/>
            <person name="Tapia R."/>
            <person name="Schmutz J."/>
            <person name="Larimer F."/>
            <person name="Land M."/>
            <person name="Hauser L."/>
            <person name="Kyrpides N."/>
            <person name="Mikhailova N."/>
            <person name="Bryant D.A."/>
            <person name="Hanada S."/>
            <person name="Tsukatani Y."/>
            <person name="Richardson P."/>
        </authorList>
    </citation>
    <scope>NUCLEOTIDE SEQUENCE [LARGE SCALE GENOMIC DNA]</scope>
    <source>
        <strain evidence="9">DSM 13941 / HLO8</strain>
    </source>
</reference>
<feature type="transmembrane region" description="Helical" evidence="6">
    <location>
        <begin position="117"/>
        <end position="137"/>
    </location>
</feature>
<accession>A7NJV3</accession>
<dbReference type="EMBL" id="CP000804">
    <property type="protein sequence ID" value="ABU57773.1"/>
    <property type="molecule type" value="Genomic_DNA"/>
</dbReference>
<dbReference type="GO" id="GO:0005886">
    <property type="term" value="C:plasma membrane"/>
    <property type="evidence" value="ECO:0007669"/>
    <property type="project" value="UniProtKB-SubCell"/>
</dbReference>
<dbReference type="InterPro" id="IPR042094">
    <property type="entry name" value="T2SS_GspF_sf"/>
</dbReference>
<feature type="domain" description="Type II secretion system protein GspF" evidence="7">
    <location>
        <begin position="156"/>
        <end position="281"/>
    </location>
</feature>
<keyword evidence="9" id="KW-1185">Reference proteome</keyword>
<dbReference type="Pfam" id="PF00482">
    <property type="entry name" value="T2SSF"/>
    <property type="match status" value="1"/>
</dbReference>
<organism evidence="8 9">
    <name type="scientific">Roseiflexus castenholzii (strain DSM 13941 / HLO8)</name>
    <dbReference type="NCBI Taxonomy" id="383372"/>
    <lineage>
        <taxon>Bacteria</taxon>
        <taxon>Bacillati</taxon>
        <taxon>Chloroflexota</taxon>
        <taxon>Chloroflexia</taxon>
        <taxon>Chloroflexales</taxon>
        <taxon>Roseiflexineae</taxon>
        <taxon>Roseiflexaceae</taxon>
        <taxon>Roseiflexus</taxon>
    </lineage>
</organism>
<feature type="transmembrane region" description="Helical" evidence="6">
    <location>
        <begin position="6"/>
        <end position="28"/>
    </location>
</feature>
<evidence type="ECO:0000256" key="3">
    <source>
        <dbReference type="ARBA" id="ARBA00022692"/>
    </source>
</evidence>
<dbReference type="STRING" id="383372.Rcas_1681"/>
<dbReference type="Proteomes" id="UP000000263">
    <property type="component" value="Chromosome"/>
</dbReference>
<dbReference type="PANTHER" id="PTHR35007">
    <property type="entry name" value="INTEGRAL MEMBRANE PROTEIN-RELATED"/>
    <property type="match status" value="1"/>
</dbReference>
<keyword evidence="4 6" id="KW-1133">Transmembrane helix</keyword>
<feature type="transmembrane region" description="Helical" evidence="6">
    <location>
        <begin position="92"/>
        <end position="111"/>
    </location>
</feature>
<protein>
    <submittedName>
        <fullName evidence="8">Type II secretion system protein</fullName>
    </submittedName>
</protein>
<keyword evidence="5 6" id="KW-0472">Membrane</keyword>
<feature type="transmembrane region" description="Helical" evidence="6">
    <location>
        <begin position="304"/>
        <end position="323"/>
    </location>
</feature>
<keyword evidence="3 6" id="KW-0812">Transmembrane</keyword>
<dbReference type="RefSeq" id="WP_012120200.1">
    <property type="nucleotide sequence ID" value="NC_009767.1"/>
</dbReference>
<dbReference type="Gene3D" id="1.20.81.30">
    <property type="entry name" value="Type II secretion system (T2SS), domain F"/>
    <property type="match status" value="1"/>
</dbReference>
<dbReference type="KEGG" id="rca:Rcas_1681"/>